<dbReference type="EMBL" id="JABFTP020000103">
    <property type="protein sequence ID" value="KAL3278327.1"/>
    <property type="molecule type" value="Genomic_DNA"/>
</dbReference>
<evidence type="ECO:0000313" key="1">
    <source>
        <dbReference type="EMBL" id="KAL3278327.1"/>
    </source>
</evidence>
<accession>A0ABD2NIQ2</accession>
<proteinExistence type="predicted"/>
<comment type="caution">
    <text evidence="1">The sequence shown here is derived from an EMBL/GenBank/DDBJ whole genome shotgun (WGS) entry which is preliminary data.</text>
</comment>
<name>A0ABD2NIQ2_9CUCU</name>
<protein>
    <submittedName>
        <fullName evidence="1">Uncharacterized protein</fullName>
    </submittedName>
</protein>
<evidence type="ECO:0000313" key="2">
    <source>
        <dbReference type="Proteomes" id="UP001516400"/>
    </source>
</evidence>
<keyword evidence="2" id="KW-1185">Reference proteome</keyword>
<dbReference type="Proteomes" id="UP001516400">
    <property type="component" value="Unassembled WGS sequence"/>
</dbReference>
<sequence length="167" mass="19231">MISALVLDGLKKGAHSFLFLFGLWYRNKKVPLILRRFDDLEKAVRKLKEELVMKIVPEFIVDPEELNAEINERNSEVNNVMVYNLKESNSQSRNERILHDKAKVVKILDIIDIKKDVIEKIIRVGKKGTKRRPMKIVLSNSGIARTVLRNKSEIMESYGEDISVGPD</sequence>
<dbReference type="AlphaFoldDB" id="A0ABD2NIQ2"/>
<gene>
    <name evidence="1" type="ORF">HHI36_013658</name>
</gene>
<reference evidence="1 2" key="1">
    <citation type="journal article" date="2021" name="BMC Biol.">
        <title>Horizontally acquired antibacterial genes associated with adaptive radiation of ladybird beetles.</title>
        <authorList>
            <person name="Li H.S."/>
            <person name="Tang X.F."/>
            <person name="Huang Y.H."/>
            <person name="Xu Z.Y."/>
            <person name="Chen M.L."/>
            <person name="Du X.Y."/>
            <person name="Qiu B.Y."/>
            <person name="Chen P.T."/>
            <person name="Zhang W."/>
            <person name="Slipinski A."/>
            <person name="Escalona H.E."/>
            <person name="Waterhouse R.M."/>
            <person name="Zwick A."/>
            <person name="Pang H."/>
        </authorList>
    </citation>
    <scope>NUCLEOTIDE SEQUENCE [LARGE SCALE GENOMIC DNA]</scope>
    <source>
        <strain evidence="1">SYSU2018</strain>
    </source>
</reference>
<organism evidence="1 2">
    <name type="scientific">Cryptolaemus montrouzieri</name>
    <dbReference type="NCBI Taxonomy" id="559131"/>
    <lineage>
        <taxon>Eukaryota</taxon>
        <taxon>Metazoa</taxon>
        <taxon>Ecdysozoa</taxon>
        <taxon>Arthropoda</taxon>
        <taxon>Hexapoda</taxon>
        <taxon>Insecta</taxon>
        <taxon>Pterygota</taxon>
        <taxon>Neoptera</taxon>
        <taxon>Endopterygota</taxon>
        <taxon>Coleoptera</taxon>
        <taxon>Polyphaga</taxon>
        <taxon>Cucujiformia</taxon>
        <taxon>Coccinelloidea</taxon>
        <taxon>Coccinellidae</taxon>
        <taxon>Scymninae</taxon>
        <taxon>Scymnini</taxon>
        <taxon>Cryptolaemus</taxon>
    </lineage>
</organism>